<gene>
    <name evidence="2" type="ORF">QTG54_013325</name>
</gene>
<dbReference type="PANTHER" id="PTHR34801:SF5">
    <property type="entry name" value="BRCT DOMAIN-CONTAINING PROTEIN"/>
    <property type="match status" value="1"/>
</dbReference>
<dbReference type="Pfam" id="PF07386">
    <property type="entry name" value="DUF1499"/>
    <property type="match status" value="1"/>
</dbReference>
<dbReference type="PANTHER" id="PTHR34801">
    <property type="entry name" value="EXPRESSED PROTEIN"/>
    <property type="match status" value="1"/>
</dbReference>
<keyword evidence="3" id="KW-1185">Reference proteome</keyword>
<evidence type="ECO:0000313" key="2">
    <source>
        <dbReference type="EMBL" id="KAK1736189.1"/>
    </source>
</evidence>
<keyword evidence="1" id="KW-0732">Signal</keyword>
<sequence length="204" mass="22550">MILPAVAARAALATITLAAVQLGYPLESVAEVGYVPSSNIEQIPRLRSCEPNTNCVSSGYLEPPNRYMSPLKTLSDKETAYSRAVRDLSTRNNKVEGIAKDSYLHIEVPGTAPGSIDDVELIFADEGIVNVRCEARVTLPPPPFCIKKNCINGNMDQRTRVEEISRVLGLPAADSERMKDTAKWTPIFFNSDRVPDMLEYDDYQ</sequence>
<dbReference type="Proteomes" id="UP001224775">
    <property type="component" value="Unassembled WGS sequence"/>
</dbReference>
<dbReference type="AlphaFoldDB" id="A0AAD8XYY0"/>
<reference evidence="2" key="1">
    <citation type="submission" date="2023-06" db="EMBL/GenBank/DDBJ databases">
        <title>Survivors Of The Sea: Transcriptome response of Skeletonema marinoi to long-term dormancy.</title>
        <authorList>
            <person name="Pinder M.I.M."/>
            <person name="Kourtchenko O."/>
            <person name="Robertson E.K."/>
            <person name="Larsson T."/>
            <person name="Maumus F."/>
            <person name="Osuna-Cruz C.M."/>
            <person name="Vancaester E."/>
            <person name="Stenow R."/>
            <person name="Vandepoele K."/>
            <person name="Ploug H."/>
            <person name="Bruchert V."/>
            <person name="Godhe A."/>
            <person name="Topel M."/>
        </authorList>
    </citation>
    <scope>NUCLEOTIDE SEQUENCE</scope>
    <source>
        <strain evidence="2">R05AC</strain>
    </source>
</reference>
<protein>
    <submittedName>
        <fullName evidence="2">Uncharacterized protein</fullName>
    </submittedName>
</protein>
<proteinExistence type="predicted"/>
<evidence type="ECO:0000256" key="1">
    <source>
        <dbReference type="SAM" id="SignalP"/>
    </source>
</evidence>
<dbReference type="EMBL" id="JATAAI010000030">
    <property type="protein sequence ID" value="KAK1736189.1"/>
    <property type="molecule type" value="Genomic_DNA"/>
</dbReference>
<dbReference type="InterPro" id="IPR010865">
    <property type="entry name" value="DUF1499"/>
</dbReference>
<accession>A0AAD8XYY0</accession>
<organism evidence="2 3">
    <name type="scientific">Skeletonema marinoi</name>
    <dbReference type="NCBI Taxonomy" id="267567"/>
    <lineage>
        <taxon>Eukaryota</taxon>
        <taxon>Sar</taxon>
        <taxon>Stramenopiles</taxon>
        <taxon>Ochrophyta</taxon>
        <taxon>Bacillariophyta</taxon>
        <taxon>Coscinodiscophyceae</taxon>
        <taxon>Thalassiosirophycidae</taxon>
        <taxon>Thalassiosirales</taxon>
        <taxon>Skeletonemataceae</taxon>
        <taxon>Skeletonema</taxon>
        <taxon>Skeletonema marinoi-dohrnii complex</taxon>
    </lineage>
</organism>
<name>A0AAD8XYY0_9STRA</name>
<evidence type="ECO:0000313" key="3">
    <source>
        <dbReference type="Proteomes" id="UP001224775"/>
    </source>
</evidence>
<feature type="chain" id="PRO_5041991403" evidence="1">
    <location>
        <begin position="19"/>
        <end position="204"/>
    </location>
</feature>
<comment type="caution">
    <text evidence="2">The sequence shown here is derived from an EMBL/GenBank/DDBJ whole genome shotgun (WGS) entry which is preliminary data.</text>
</comment>
<feature type="signal peptide" evidence="1">
    <location>
        <begin position="1"/>
        <end position="18"/>
    </location>
</feature>